<dbReference type="PANTHER" id="PTHR13693:SF102">
    <property type="entry name" value="2-AMINO-3-KETOBUTYRATE COENZYME A LIGASE, MITOCHONDRIAL"/>
    <property type="match status" value="1"/>
</dbReference>
<evidence type="ECO:0000256" key="2">
    <source>
        <dbReference type="ARBA" id="ARBA00008392"/>
    </source>
</evidence>
<dbReference type="Gene3D" id="3.40.640.10">
    <property type="entry name" value="Type I PLP-dependent aspartate aminotransferase-like (Major domain)"/>
    <property type="match status" value="1"/>
</dbReference>
<dbReference type="InterPro" id="IPR015424">
    <property type="entry name" value="PyrdxlP-dep_Trfase"/>
</dbReference>
<dbReference type="EMBL" id="HBIV01020020">
    <property type="protein sequence ID" value="CAE0662875.1"/>
    <property type="molecule type" value="Transcribed_RNA"/>
</dbReference>
<protein>
    <recommendedName>
        <fullName evidence="4">Aminotransferase class I/classII large domain-containing protein</fullName>
    </recommendedName>
</protein>
<proteinExistence type="inferred from homology"/>
<name>A0A6V3M4G7_9EUKA</name>
<gene>
    <name evidence="5" type="ORF">LGLO00237_LOCUS14475</name>
    <name evidence="6" type="ORF">LGLO00237_LOCUS14476</name>
</gene>
<comment type="similarity">
    <text evidence="2">Belongs to the class-II pyridoxal-phosphate-dependent aminotransferase family.</text>
</comment>
<evidence type="ECO:0000256" key="1">
    <source>
        <dbReference type="ARBA" id="ARBA00001933"/>
    </source>
</evidence>
<sequence>MMRSIALRLRTAPRRFPERLARFSTAMKTTSTDPLSLKVFEDLRDMKDAGTFKTERVIISPQRAKISVENRKEEVINMCANNYLGLSSDPELIEAAKEAMDTHGLGLSSVRFICGTQDIHKELEEKISNFHQTEDTILYPSCFDANAGFFETVLTKEDAIISDALNHASIIDGVRLCKAARFRFDHMCMKSLEENLVRPLPNQSPPPHTHTSHRDKLMMLTPQQSPAKEAGVSGILHLHTDTHATHNPAPARPC</sequence>
<evidence type="ECO:0000313" key="6">
    <source>
        <dbReference type="EMBL" id="CAE0662875.1"/>
    </source>
</evidence>
<dbReference type="AlphaFoldDB" id="A0A6V3M4G7"/>
<dbReference type="SUPFAM" id="SSF53383">
    <property type="entry name" value="PLP-dependent transferases"/>
    <property type="match status" value="1"/>
</dbReference>
<evidence type="ECO:0000313" key="5">
    <source>
        <dbReference type="EMBL" id="CAE0662874.1"/>
    </source>
</evidence>
<dbReference type="InterPro" id="IPR004839">
    <property type="entry name" value="Aminotransferase_I/II_large"/>
</dbReference>
<dbReference type="GO" id="GO:0005739">
    <property type="term" value="C:mitochondrion"/>
    <property type="evidence" value="ECO:0007669"/>
    <property type="project" value="TreeGrafter"/>
</dbReference>
<evidence type="ECO:0000259" key="4">
    <source>
        <dbReference type="Pfam" id="PF00155"/>
    </source>
</evidence>
<accession>A0A6V3M4G7</accession>
<feature type="domain" description="Aminotransferase class I/classII large" evidence="4">
    <location>
        <begin position="74"/>
        <end position="198"/>
    </location>
</feature>
<dbReference type="InterPro" id="IPR050087">
    <property type="entry name" value="AON_synthase_class-II"/>
</dbReference>
<organism evidence="5">
    <name type="scientific">Lotharella globosa</name>
    <dbReference type="NCBI Taxonomy" id="91324"/>
    <lineage>
        <taxon>Eukaryota</taxon>
        <taxon>Sar</taxon>
        <taxon>Rhizaria</taxon>
        <taxon>Cercozoa</taxon>
        <taxon>Chlorarachniophyceae</taxon>
        <taxon>Lotharella</taxon>
    </lineage>
</organism>
<dbReference type="GO" id="GO:0030170">
    <property type="term" value="F:pyridoxal phosphate binding"/>
    <property type="evidence" value="ECO:0007669"/>
    <property type="project" value="InterPro"/>
</dbReference>
<evidence type="ECO:0000256" key="3">
    <source>
        <dbReference type="ARBA" id="ARBA00022679"/>
    </source>
</evidence>
<dbReference type="EMBL" id="HBIV01020019">
    <property type="protein sequence ID" value="CAE0662874.1"/>
    <property type="molecule type" value="Transcribed_RNA"/>
</dbReference>
<reference evidence="5" key="1">
    <citation type="submission" date="2021-01" db="EMBL/GenBank/DDBJ databases">
        <authorList>
            <person name="Corre E."/>
            <person name="Pelletier E."/>
            <person name="Niang G."/>
            <person name="Scheremetjew M."/>
            <person name="Finn R."/>
            <person name="Kale V."/>
            <person name="Holt S."/>
            <person name="Cochrane G."/>
            <person name="Meng A."/>
            <person name="Brown T."/>
            <person name="Cohen L."/>
        </authorList>
    </citation>
    <scope>NUCLEOTIDE SEQUENCE</scope>
    <source>
        <strain evidence="5">CCCM811</strain>
    </source>
</reference>
<comment type="cofactor">
    <cofactor evidence="1">
        <name>pyridoxal 5'-phosphate</name>
        <dbReference type="ChEBI" id="CHEBI:597326"/>
    </cofactor>
</comment>
<dbReference type="InterPro" id="IPR015421">
    <property type="entry name" value="PyrdxlP-dep_Trfase_major"/>
</dbReference>
<keyword evidence="3" id="KW-0808">Transferase</keyword>
<dbReference type="GO" id="GO:0016740">
    <property type="term" value="F:transferase activity"/>
    <property type="evidence" value="ECO:0007669"/>
    <property type="project" value="UniProtKB-KW"/>
</dbReference>
<dbReference type="Pfam" id="PF00155">
    <property type="entry name" value="Aminotran_1_2"/>
    <property type="match status" value="1"/>
</dbReference>
<dbReference type="PANTHER" id="PTHR13693">
    <property type="entry name" value="CLASS II AMINOTRANSFERASE/8-AMINO-7-OXONONANOATE SYNTHASE"/>
    <property type="match status" value="1"/>
</dbReference>